<reference evidence="1 2" key="1">
    <citation type="submission" date="2022-06" db="EMBL/GenBank/DDBJ databases">
        <title>Actinoplanes abujensis sp. nov., isolated from Nigerian arid soil.</title>
        <authorList>
            <person name="Ding P."/>
        </authorList>
    </citation>
    <scope>NUCLEOTIDE SEQUENCE [LARGE SCALE GENOMIC DNA]</scope>
    <source>
        <strain evidence="2">TRM88002</strain>
    </source>
</reference>
<dbReference type="Proteomes" id="UP001523216">
    <property type="component" value="Unassembled WGS sequence"/>
</dbReference>
<evidence type="ECO:0000313" key="2">
    <source>
        <dbReference type="Proteomes" id="UP001523216"/>
    </source>
</evidence>
<dbReference type="EMBL" id="JAMQOL010000070">
    <property type="protein sequence ID" value="MCM4084131.1"/>
    <property type="molecule type" value="Genomic_DNA"/>
</dbReference>
<dbReference type="RefSeq" id="WP_251803886.1">
    <property type="nucleotide sequence ID" value="NZ_JAMQOL010000070.1"/>
</dbReference>
<comment type="caution">
    <text evidence="1">The sequence shown here is derived from an EMBL/GenBank/DDBJ whole genome shotgun (WGS) entry which is preliminary data.</text>
</comment>
<sequence length="399" mass="42030">MGEFVGRHAELRGLLGDACRPGLVIHGMAGIGKSRLLAELLPLLERERPGGRTVRVPGSATAADVVIALGERRPVTEPIMLVIDNFATVPRAGAGGRSEPVDAGLAGFLTAWVREPGPRRLLITSRYPFALPGDAHRTLAELHLGPLTAADARLLMKSLPALAVLGAAEQTRAWAFCGGHPGTLHDLDALLGRDGVAFTELAERLEGVLAANGIGDPGRWAASLDSGQDEAAAGRTLAEAVTTIVDEVLVRELLEARDEAVDERLGERAGLAGWERLGLLDDEDDPAAVERHLRQALALDAEHGNRAGMATGLHRLGLVCTLTGRLPAAVALHCRALATELALGTPEGPLELADLSRLRAALGGEAFRRAAAEVLPEESLNGLDRMLDNFVTAAESRLN</sequence>
<accession>A0ABT0YDJ0</accession>
<name>A0ABT0YDJ0_9ACTN</name>
<keyword evidence="2" id="KW-1185">Reference proteome</keyword>
<dbReference type="InterPro" id="IPR027417">
    <property type="entry name" value="P-loop_NTPase"/>
</dbReference>
<organism evidence="1 2">
    <name type="scientific">Paractinoplanes hotanensis</name>
    <dbReference type="NCBI Taxonomy" id="2906497"/>
    <lineage>
        <taxon>Bacteria</taxon>
        <taxon>Bacillati</taxon>
        <taxon>Actinomycetota</taxon>
        <taxon>Actinomycetes</taxon>
        <taxon>Micromonosporales</taxon>
        <taxon>Micromonosporaceae</taxon>
        <taxon>Paractinoplanes</taxon>
    </lineage>
</organism>
<dbReference type="Gene3D" id="1.25.40.10">
    <property type="entry name" value="Tetratricopeptide repeat domain"/>
    <property type="match status" value="1"/>
</dbReference>
<proteinExistence type="predicted"/>
<dbReference type="SUPFAM" id="SSF52540">
    <property type="entry name" value="P-loop containing nucleoside triphosphate hydrolases"/>
    <property type="match status" value="1"/>
</dbReference>
<evidence type="ECO:0000313" key="1">
    <source>
        <dbReference type="EMBL" id="MCM4084131.1"/>
    </source>
</evidence>
<evidence type="ECO:0008006" key="3">
    <source>
        <dbReference type="Google" id="ProtNLM"/>
    </source>
</evidence>
<gene>
    <name evidence="1" type="ORF">LXN57_41970</name>
</gene>
<dbReference type="InterPro" id="IPR011990">
    <property type="entry name" value="TPR-like_helical_dom_sf"/>
</dbReference>
<protein>
    <recommendedName>
        <fullName evidence="3">ATP-binding protein</fullName>
    </recommendedName>
</protein>